<dbReference type="RefSeq" id="XP_056559861.1">
    <property type="nucleotide sequence ID" value="XM_056693132.1"/>
</dbReference>
<reference evidence="3" key="2">
    <citation type="journal article" date="2023" name="IMA Fungus">
        <title>Comparative genomic study of the Penicillium genus elucidates a diverse pangenome and 15 lateral gene transfer events.</title>
        <authorList>
            <person name="Petersen C."/>
            <person name="Sorensen T."/>
            <person name="Nielsen M.R."/>
            <person name="Sondergaard T.E."/>
            <person name="Sorensen J.L."/>
            <person name="Fitzpatrick D.A."/>
            <person name="Frisvad J.C."/>
            <person name="Nielsen K.L."/>
        </authorList>
    </citation>
    <scope>NUCLEOTIDE SEQUENCE</scope>
    <source>
        <strain evidence="3">IBT 29864</strain>
    </source>
</reference>
<accession>A0A9X0B5Q3</accession>
<dbReference type="InterPro" id="IPR032675">
    <property type="entry name" value="LRR_dom_sf"/>
</dbReference>
<dbReference type="GeneID" id="81432309"/>
<dbReference type="InterPro" id="IPR001810">
    <property type="entry name" value="F-box_dom"/>
</dbReference>
<gene>
    <name evidence="3" type="ORF">N7496_000201</name>
</gene>
<dbReference type="OrthoDB" id="5279008at2759"/>
<proteinExistence type="predicted"/>
<dbReference type="PROSITE" id="PS50181">
    <property type="entry name" value="FBOX"/>
    <property type="match status" value="1"/>
</dbReference>
<dbReference type="EMBL" id="JAPZBS010000001">
    <property type="protein sequence ID" value="KAJ5389133.1"/>
    <property type="molecule type" value="Genomic_DNA"/>
</dbReference>
<dbReference type="Gene3D" id="3.80.10.10">
    <property type="entry name" value="Ribonuclease Inhibitor"/>
    <property type="match status" value="1"/>
</dbReference>
<feature type="region of interest" description="Disordered" evidence="1">
    <location>
        <begin position="91"/>
        <end position="110"/>
    </location>
</feature>
<evidence type="ECO:0000256" key="1">
    <source>
        <dbReference type="SAM" id="MobiDB-lite"/>
    </source>
</evidence>
<evidence type="ECO:0000313" key="3">
    <source>
        <dbReference type="EMBL" id="KAJ5389133.1"/>
    </source>
</evidence>
<name>A0A9X0B5Q3_9EURO</name>
<organism evidence="3 4">
    <name type="scientific">Penicillium cataractarum</name>
    <dbReference type="NCBI Taxonomy" id="2100454"/>
    <lineage>
        <taxon>Eukaryota</taxon>
        <taxon>Fungi</taxon>
        <taxon>Dikarya</taxon>
        <taxon>Ascomycota</taxon>
        <taxon>Pezizomycotina</taxon>
        <taxon>Eurotiomycetes</taxon>
        <taxon>Eurotiomycetidae</taxon>
        <taxon>Eurotiales</taxon>
        <taxon>Aspergillaceae</taxon>
        <taxon>Penicillium</taxon>
    </lineage>
</organism>
<protein>
    <recommendedName>
        <fullName evidence="2">F-box domain-containing protein</fullName>
    </recommendedName>
</protein>
<dbReference type="Proteomes" id="UP001147782">
    <property type="component" value="Unassembled WGS sequence"/>
</dbReference>
<reference evidence="3" key="1">
    <citation type="submission" date="2022-11" db="EMBL/GenBank/DDBJ databases">
        <authorList>
            <person name="Petersen C."/>
        </authorList>
    </citation>
    <scope>NUCLEOTIDE SEQUENCE</scope>
    <source>
        <strain evidence="3">IBT 29864</strain>
    </source>
</reference>
<dbReference type="AlphaFoldDB" id="A0A9X0B5Q3"/>
<comment type="caution">
    <text evidence="3">The sequence shown here is derived from an EMBL/GenBank/DDBJ whole genome shotgun (WGS) entry which is preliminary data.</text>
</comment>
<evidence type="ECO:0000313" key="4">
    <source>
        <dbReference type="Proteomes" id="UP001147782"/>
    </source>
</evidence>
<feature type="domain" description="F-box" evidence="2">
    <location>
        <begin position="1"/>
        <end position="49"/>
    </location>
</feature>
<sequence length="475" mass="54879">MTITLLPVELINEICKPLKRQEWIALRSTCRTLYMNSLESFADRHFKSVRFLLTSDGFHKLEELAANDIIRVRVRELWMVPTVFEGHHNMELSSSESMQPDGDGSNEPSDLSTFECSNYARSWEDGQPLEEDEMRSRHATYQAIVEDHCSLLKSETFSTRLGACLARFKNLESIGLEHYTTSYLLDRRYNHVRCLGLRNLRAQMDSPFYSIHIVGLQGAEIIPVNSLALCKLLEALGNSNRKIKRLHTCGPDYCAGISPELSLSQEQYDLLSRAVEELEYLHLCINFPNEEKLEIRSTPASKTTLDLLLMIAPSLKTLVFSQWHKDERRLDPSYFSELSDSIKFTRLEELNLHWIEVRPESFMSFLSTAKATLHTLTLDWVALRFTLPWSMQKIEGLWRRVWDHLRDELSLQRLTMERLGYGSNPVVILGPRTLSGLTTLYPEIRRQLETSYEEALRAKAQVAMGRRKIRALIHV</sequence>
<evidence type="ECO:0000259" key="2">
    <source>
        <dbReference type="PROSITE" id="PS50181"/>
    </source>
</evidence>
<keyword evidence="4" id="KW-1185">Reference proteome</keyword>